<sequence length="67" mass="7966">MCWAAPMGIPLRVILDKHNRFLPKTISEFYCFLDGQKEAFHYHESEVIWHAVSEARWEELDTCVIRT</sequence>
<keyword evidence="2" id="KW-1185">Reference proteome</keyword>
<organism evidence="1 2">
    <name type="scientific">Microbotryum silenes-dioicae</name>
    <dbReference type="NCBI Taxonomy" id="796604"/>
    <lineage>
        <taxon>Eukaryota</taxon>
        <taxon>Fungi</taxon>
        <taxon>Dikarya</taxon>
        <taxon>Basidiomycota</taxon>
        <taxon>Pucciniomycotina</taxon>
        <taxon>Microbotryomycetes</taxon>
        <taxon>Microbotryales</taxon>
        <taxon>Microbotryaceae</taxon>
        <taxon>Microbotryum</taxon>
    </lineage>
</organism>
<protein>
    <submittedName>
        <fullName evidence="1">BQ5605_C001g00060 protein</fullName>
    </submittedName>
</protein>
<dbReference type="EMBL" id="FQNC01000043">
    <property type="protein sequence ID" value="SGY43787.1"/>
    <property type="molecule type" value="Genomic_DNA"/>
</dbReference>
<dbReference type="Proteomes" id="UP000249464">
    <property type="component" value="Unassembled WGS sequence"/>
</dbReference>
<dbReference type="AlphaFoldDB" id="A0A2X0M272"/>
<name>A0A2X0M272_9BASI</name>
<reference evidence="1 2" key="1">
    <citation type="submission" date="2016-11" db="EMBL/GenBank/DDBJ databases">
        <authorList>
            <person name="Jaros S."/>
            <person name="Januszkiewicz K."/>
            <person name="Wedrychowicz H."/>
        </authorList>
    </citation>
    <scope>NUCLEOTIDE SEQUENCE [LARGE SCALE GENOMIC DNA]</scope>
</reference>
<gene>
    <name evidence="1" type="primary">BQ5605_C001g00060</name>
    <name evidence="1" type="ORF">BQ5605_C001G00060</name>
</gene>
<evidence type="ECO:0000313" key="1">
    <source>
        <dbReference type="EMBL" id="SGY43787.1"/>
    </source>
</evidence>
<proteinExistence type="predicted"/>
<evidence type="ECO:0000313" key="2">
    <source>
        <dbReference type="Proteomes" id="UP000249464"/>
    </source>
</evidence>
<accession>A0A2X0M272</accession>